<evidence type="ECO:0000313" key="1">
    <source>
        <dbReference type="EMBL" id="PDH37152.1"/>
    </source>
</evidence>
<dbReference type="Proteomes" id="UP000219327">
    <property type="component" value="Unassembled WGS sequence"/>
</dbReference>
<dbReference type="EMBL" id="NTKD01000052">
    <property type="protein sequence ID" value="PDH37152.1"/>
    <property type="molecule type" value="Genomic_DNA"/>
</dbReference>
<dbReference type="AlphaFoldDB" id="A0A2A5WL38"/>
<reference evidence="1 2" key="1">
    <citation type="submission" date="2017-08" db="EMBL/GenBank/DDBJ databases">
        <title>Fine stratification of microbial communities through a metagenomic profile of the photic zone.</title>
        <authorList>
            <person name="Haro-Moreno J.M."/>
            <person name="Lopez-Perez M."/>
            <person name="De La Torre J."/>
            <person name="Picazo A."/>
            <person name="Camacho A."/>
            <person name="Rodriguez-Valera F."/>
        </authorList>
    </citation>
    <scope>NUCLEOTIDE SEQUENCE [LARGE SCALE GENOMIC DNA]</scope>
    <source>
        <strain evidence="1">MED-G24</strain>
    </source>
</reference>
<gene>
    <name evidence="1" type="ORF">CNE99_08470</name>
</gene>
<protein>
    <submittedName>
        <fullName evidence="1">Uncharacterized protein</fullName>
    </submittedName>
</protein>
<accession>A0A2A5WL38</accession>
<comment type="caution">
    <text evidence="1">The sequence shown here is derived from an EMBL/GenBank/DDBJ whole genome shotgun (WGS) entry which is preliminary data.</text>
</comment>
<sequence>MHKRVILLFLEPHTRRQWCLMPMHMCISSQTPQAEHVDSLRSKILSQPFTDTVNQSLKLKVLRERKLNRNLLSVFFWSDRHITLEGWKTVQEGNGPLCFCNKTVLVFCIAAKKLADETVRDSFEPRQIKRHTFTHCKPPISL</sequence>
<name>A0A2A5WL38_9GAMM</name>
<proteinExistence type="predicted"/>
<evidence type="ECO:0000313" key="2">
    <source>
        <dbReference type="Proteomes" id="UP000219327"/>
    </source>
</evidence>
<organism evidence="1 2">
    <name type="scientific">OM182 bacterium MED-G24</name>
    <dbReference type="NCBI Taxonomy" id="1986255"/>
    <lineage>
        <taxon>Bacteria</taxon>
        <taxon>Pseudomonadati</taxon>
        <taxon>Pseudomonadota</taxon>
        <taxon>Gammaproteobacteria</taxon>
        <taxon>OMG group</taxon>
        <taxon>OM182 clade</taxon>
    </lineage>
</organism>